<feature type="compositionally biased region" description="Basic and acidic residues" evidence="1">
    <location>
        <begin position="1"/>
        <end position="15"/>
    </location>
</feature>
<gene>
    <name evidence="3" type="ORF">KIMC2_18890</name>
</gene>
<keyword evidence="2" id="KW-1133">Transmembrane helix</keyword>
<name>A0AAU9DKG4_9LACO</name>
<reference evidence="3 4" key="1">
    <citation type="journal article" date="2023" name="Microbiol. Spectr.">
        <title>Symbiosis of Carpenter Bees with Uncharacterized Lactic Acid Bacteria Showing NAD Auxotrophy.</title>
        <authorList>
            <person name="Kawasaki S."/>
            <person name="Ozawa K."/>
            <person name="Mori T."/>
            <person name="Yamamoto A."/>
            <person name="Ito M."/>
            <person name="Ohkuma M."/>
            <person name="Sakamoto M."/>
            <person name="Matsutani M."/>
        </authorList>
    </citation>
    <scope>NUCLEOTIDE SEQUENCE [LARGE SCALE GENOMIC DNA]</scope>
    <source>
        <strain evidence="3 4">KimC2</strain>
    </source>
</reference>
<dbReference type="RefSeq" id="WP_317696332.1">
    <property type="nucleotide sequence ID" value="NZ_AP026801.1"/>
</dbReference>
<feature type="compositionally biased region" description="Basic residues" evidence="1">
    <location>
        <begin position="16"/>
        <end position="28"/>
    </location>
</feature>
<sequence>MDPNKINDDQTEEVKHYRRENRSRKSKVRSKDIKQNPLSPKIYVPLIIFGIIVVIYALWNPFSPPSLTIGGKEGKLSDFNKVNVTIKAASPYPEKSGGRQVKLTFTSSEIKEPIPVKDNITVISNHGALTFKTDDKYVDLSTGKDTITGTLYGIDIPNDHLGIQIFSDQQKLVKQTILKPVVFPMLIKNLYLQGTYQKSSKGPKMEIGIYLKSNTRYEDNVLWNEEDQEEKRNLSVLNTANGAVHTKIQNNAIYYSLKPDEVIQAAFYNDSLTKSQVITKLNRYVDGDTVPEKYRFEWEIEFKNNSYRLIYHDENGNRQKSPLKTAKTGNFESFSQARDIPDPAPPSTTVSPTDSSGASSTSSSSSSASQTSDKVQITPSPEVKNRVLALLIKHWPTQLNQSQIKLFSLTSDNNNGVNSGTITYTYMTNGQPNKIHVTDYQLKNDGTVNYKATSAYSPNDFSGNIFSDISNSDLSTYFGG</sequence>
<feature type="region of interest" description="Disordered" evidence="1">
    <location>
        <begin position="335"/>
        <end position="380"/>
    </location>
</feature>
<feature type="compositionally biased region" description="Low complexity" evidence="1">
    <location>
        <begin position="347"/>
        <end position="372"/>
    </location>
</feature>
<organism evidence="3 4">
    <name type="scientific">Xylocopilactobacillus apis</name>
    <dbReference type="NCBI Taxonomy" id="2932183"/>
    <lineage>
        <taxon>Bacteria</taxon>
        <taxon>Bacillati</taxon>
        <taxon>Bacillota</taxon>
        <taxon>Bacilli</taxon>
        <taxon>Lactobacillales</taxon>
        <taxon>Lactobacillaceae</taxon>
        <taxon>Xylocopilactobacillus</taxon>
    </lineage>
</organism>
<dbReference type="EMBL" id="AP026801">
    <property type="protein sequence ID" value="BDR57327.1"/>
    <property type="molecule type" value="Genomic_DNA"/>
</dbReference>
<keyword evidence="2" id="KW-0472">Membrane</keyword>
<evidence type="ECO:0000313" key="4">
    <source>
        <dbReference type="Proteomes" id="UP001321804"/>
    </source>
</evidence>
<dbReference type="KEGG" id="xak:KIMC2_18890"/>
<dbReference type="Proteomes" id="UP001321804">
    <property type="component" value="Chromosome"/>
</dbReference>
<feature type="transmembrane region" description="Helical" evidence="2">
    <location>
        <begin position="42"/>
        <end position="59"/>
    </location>
</feature>
<accession>A0AAU9DKG4</accession>
<feature type="region of interest" description="Disordered" evidence="1">
    <location>
        <begin position="1"/>
        <end position="32"/>
    </location>
</feature>
<evidence type="ECO:0000256" key="2">
    <source>
        <dbReference type="SAM" id="Phobius"/>
    </source>
</evidence>
<keyword evidence="4" id="KW-1185">Reference proteome</keyword>
<evidence type="ECO:0000313" key="3">
    <source>
        <dbReference type="EMBL" id="BDR57327.1"/>
    </source>
</evidence>
<protein>
    <submittedName>
        <fullName evidence="3">Uncharacterized protein</fullName>
    </submittedName>
</protein>
<proteinExistence type="predicted"/>
<keyword evidence="2" id="KW-0812">Transmembrane</keyword>
<evidence type="ECO:0000256" key="1">
    <source>
        <dbReference type="SAM" id="MobiDB-lite"/>
    </source>
</evidence>
<dbReference type="AlphaFoldDB" id="A0AAU9DKG4"/>